<dbReference type="EMBL" id="ALXG01000023">
    <property type="protein sequence ID" value="ETO40570.1"/>
    <property type="molecule type" value="Genomic_DNA"/>
</dbReference>
<accession>W9EHV6</accession>
<proteinExistence type="predicted"/>
<evidence type="ECO:0000313" key="2">
    <source>
        <dbReference type="Proteomes" id="UP000019474"/>
    </source>
</evidence>
<protein>
    <submittedName>
        <fullName evidence="1">Uncharacterized protein</fullName>
    </submittedName>
</protein>
<dbReference type="Proteomes" id="UP000019474">
    <property type="component" value="Unassembled WGS sequence"/>
</dbReference>
<name>W9EHV6_9LACO</name>
<evidence type="ECO:0000313" key="1">
    <source>
        <dbReference type="EMBL" id="ETO40570.1"/>
    </source>
</evidence>
<reference evidence="1 2" key="1">
    <citation type="submission" date="2012-08" db="EMBL/GenBank/DDBJ databases">
        <title>Genome sequencing of Lactobacillus florum 8D.</title>
        <authorList>
            <person name="Kim E.B."/>
            <person name="Marco M.L."/>
        </authorList>
    </citation>
    <scope>NUCLEOTIDE SEQUENCE [LARGE SCALE GENOMIC DNA]</scope>
    <source>
        <strain evidence="1 2">8D</strain>
    </source>
</reference>
<gene>
    <name evidence="1" type="ORF">B808_519</name>
</gene>
<organism evidence="1 2">
    <name type="scientific">Fructilactobacillus florum 8D</name>
    <dbReference type="NCBI Taxonomy" id="1221538"/>
    <lineage>
        <taxon>Bacteria</taxon>
        <taxon>Bacillati</taxon>
        <taxon>Bacillota</taxon>
        <taxon>Bacilli</taxon>
        <taxon>Lactobacillales</taxon>
        <taxon>Lactobacillaceae</taxon>
        <taxon>Fructilactobacillus</taxon>
    </lineage>
</organism>
<dbReference type="PATRIC" id="fig|1221538.3.peg.525"/>
<keyword evidence="2" id="KW-1185">Reference proteome</keyword>
<sequence length="50" mass="6259">MIDIHFDNFLVQFEYRFFQYRNNSNRSLEEELEEKTSKVQRKIDEIDTEI</sequence>
<comment type="caution">
    <text evidence="1">The sequence shown here is derived from an EMBL/GenBank/DDBJ whole genome shotgun (WGS) entry which is preliminary data.</text>
</comment>
<dbReference type="AlphaFoldDB" id="W9EHV6"/>